<gene>
    <name evidence="2" type="ORF">NDU88_012226</name>
</gene>
<name>A0AAV7R0W1_PLEWA</name>
<comment type="caution">
    <text evidence="2">The sequence shown here is derived from an EMBL/GenBank/DDBJ whole genome shotgun (WGS) entry which is preliminary data.</text>
</comment>
<feature type="region of interest" description="Disordered" evidence="1">
    <location>
        <begin position="1"/>
        <end position="38"/>
    </location>
</feature>
<organism evidence="2 3">
    <name type="scientific">Pleurodeles waltl</name>
    <name type="common">Iberian ribbed newt</name>
    <dbReference type="NCBI Taxonomy" id="8319"/>
    <lineage>
        <taxon>Eukaryota</taxon>
        <taxon>Metazoa</taxon>
        <taxon>Chordata</taxon>
        <taxon>Craniata</taxon>
        <taxon>Vertebrata</taxon>
        <taxon>Euteleostomi</taxon>
        <taxon>Amphibia</taxon>
        <taxon>Batrachia</taxon>
        <taxon>Caudata</taxon>
        <taxon>Salamandroidea</taxon>
        <taxon>Salamandridae</taxon>
        <taxon>Pleurodelinae</taxon>
        <taxon>Pleurodeles</taxon>
    </lineage>
</organism>
<dbReference type="AlphaFoldDB" id="A0AAV7R0W1"/>
<sequence length="94" mass="10489">METDDGFPLARQPGGAKVKKRTMDQQVISESRKNSNLEEDDGYVDTVVNPEDNMEILEVKGLTARGSQDIGKAEQGLDISEEDVDEEDEESWTE</sequence>
<evidence type="ECO:0000256" key="1">
    <source>
        <dbReference type="SAM" id="MobiDB-lite"/>
    </source>
</evidence>
<reference evidence="2" key="1">
    <citation type="journal article" date="2022" name="bioRxiv">
        <title>Sequencing and chromosome-scale assembly of the giantPleurodeles waltlgenome.</title>
        <authorList>
            <person name="Brown T."/>
            <person name="Elewa A."/>
            <person name="Iarovenko S."/>
            <person name="Subramanian E."/>
            <person name="Araus A.J."/>
            <person name="Petzold A."/>
            <person name="Susuki M."/>
            <person name="Suzuki K.-i.T."/>
            <person name="Hayashi T."/>
            <person name="Toyoda A."/>
            <person name="Oliveira C."/>
            <person name="Osipova E."/>
            <person name="Leigh N.D."/>
            <person name="Simon A."/>
            <person name="Yun M.H."/>
        </authorList>
    </citation>
    <scope>NUCLEOTIDE SEQUENCE</scope>
    <source>
        <strain evidence="2">20211129_DDA</strain>
        <tissue evidence="2">Liver</tissue>
    </source>
</reference>
<dbReference type="EMBL" id="JANPWB010000010">
    <property type="protein sequence ID" value="KAJ1145943.1"/>
    <property type="molecule type" value="Genomic_DNA"/>
</dbReference>
<proteinExistence type="predicted"/>
<feature type="compositionally biased region" description="Acidic residues" evidence="1">
    <location>
        <begin position="79"/>
        <end position="94"/>
    </location>
</feature>
<evidence type="ECO:0000313" key="2">
    <source>
        <dbReference type="EMBL" id="KAJ1145943.1"/>
    </source>
</evidence>
<protein>
    <submittedName>
        <fullName evidence="2">Uncharacterized protein</fullName>
    </submittedName>
</protein>
<keyword evidence="3" id="KW-1185">Reference proteome</keyword>
<evidence type="ECO:0000313" key="3">
    <source>
        <dbReference type="Proteomes" id="UP001066276"/>
    </source>
</evidence>
<dbReference type="Proteomes" id="UP001066276">
    <property type="component" value="Chromosome 6"/>
</dbReference>
<accession>A0AAV7R0W1</accession>
<feature type="region of interest" description="Disordered" evidence="1">
    <location>
        <begin position="64"/>
        <end position="94"/>
    </location>
</feature>